<keyword evidence="4" id="KW-0378">Hydrolase</keyword>
<sequence length="309" mass="35135">MSISSGFRWRSWFHVVLMVTSISSTLARHVAFVPRGSPSSTTAYKPVILIHGIFTGTSTLNDLVRLIEEAHPGTNVTAIPLFEHLESLASLWTQVPKFVEAMRPIMEQAKSGVILLCYSQGGITCRGILETMPDHNVHTFIALSSPLMGQYGDTSYIPMIPKLKEDVYKFCYLTTFGQDISVCNYWNDPHHRSMYLQHNKYLPVVNNETANAKSKEWKANFLRLKQMVMIGGPDDGVITPWQSSHFGFYDTSEKVVEMKDQEVYKMDYFGLKTLDQRDALKTYVIPGVKHTNWHGNKTVFDCCIEPWLV</sequence>
<evidence type="ECO:0000256" key="6">
    <source>
        <dbReference type="ARBA" id="ARBA00023228"/>
    </source>
</evidence>
<dbReference type="OMA" id="AWHTRRD"/>
<dbReference type="AlphaFoldDB" id="A0A8B8A0G4"/>
<dbReference type="GO" id="GO:0098599">
    <property type="term" value="F:palmitoyl hydrolase activity"/>
    <property type="evidence" value="ECO:0007669"/>
    <property type="project" value="UniProtKB-ARBA"/>
</dbReference>
<dbReference type="InterPro" id="IPR029058">
    <property type="entry name" value="AB_hydrolase_fold"/>
</dbReference>
<dbReference type="Pfam" id="PF02089">
    <property type="entry name" value="Palm_thioest"/>
    <property type="match status" value="1"/>
</dbReference>
<gene>
    <name evidence="12" type="primary">LOC110990262</name>
</gene>
<protein>
    <recommendedName>
        <fullName evidence="7">palmitoyl-CoA hydrolase</fullName>
        <ecNumber evidence="7">3.1.2.2</ecNumber>
    </recommendedName>
</protein>
<dbReference type="PANTHER" id="PTHR11247">
    <property type="entry name" value="PALMITOYL-PROTEIN THIOESTERASE/DOLICHYLDIPHOSPHATASE 1"/>
    <property type="match status" value="1"/>
</dbReference>
<dbReference type="RefSeq" id="XP_022110847.1">
    <property type="nucleotide sequence ID" value="XM_022255155.1"/>
</dbReference>
<evidence type="ECO:0000256" key="9">
    <source>
        <dbReference type="ARBA" id="ARBA00093353"/>
    </source>
</evidence>
<comment type="subcellular location">
    <subcellularLocation>
        <location evidence="1">Lysosome</location>
    </subcellularLocation>
</comment>
<evidence type="ECO:0000256" key="7">
    <source>
        <dbReference type="ARBA" id="ARBA00038848"/>
    </source>
</evidence>
<comment type="similarity">
    <text evidence="2">Belongs to the palmitoyl-protein thioesterase family.</text>
</comment>
<evidence type="ECO:0000256" key="4">
    <source>
        <dbReference type="ARBA" id="ARBA00022801"/>
    </source>
</evidence>
<evidence type="ECO:0000256" key="8">
    <source>
        <dbReference type="ARBA" id="ARBA00093223"/>
    </source>
</evidence>
<accession>A0A8B8A0G4</accession>
<evidence type="ECO:0000313" key="12">
    <source>
        <dbReference type="RefSeq" id="XP_022110847.1"/>
    </source>
</evidence>
<keyword evidence="11" id="KW-1185">Reference proteome</keyword>
<name>A0A8B8A0G4_ACAPL</name>
<comment type="function">
    <text evidence="9">Catalyzes the cleavage of thioester bonds from S-palmitoyl-CoA or S-palmitoyl-N-acetylcysteamine (unbranched structures) but does not have activity against palmitoylcysteine or palmitoylated proteins, branched structures or bulky head groups. Conversely, hydrolyzes both long and short chain fatty acyl-CoA substrate.</text>
</comment>
<feature type="chain" id="PRO_5034466041" description="palmitoyl-CoA hydrolase" evidence="10">
    <location>
        <begin position="28"/>
        <end position="309"/>
    </location>
</feature>
<dbReference type="CTD" id="9374"/>
<evidence type="ECO:0000256" key="2">
    <source>
        <dbReference type="ARBA" id="ARBA00010758"/>
    </source>
</evidence>
<evidence type="ECO:0000256" key="1">
    <source>
        <dbReference type="ARBA" id="ARBA00004371"/>
    </source>
</evidence>
<keyword evidence="6" id="KW-0458">Lysosome</keyword>
<dbReference type="GeneID" id="110990262"/>
<evidence type="ECO:0000256" key="3">
    <source>
        <dbReference type="ARBA" id="ARBA00022729"/>
    </source>
</evidence>
<proteinExistence type="inferred from homology"/>
<dbReference type="Gene3D" id="3.40.50.1820">
    <property type="entry name" value="alpha/beta hydrolase"/>
    <property type="match status" value="1"/>
</dbReference>
<dbReference type="EC" id="3.1.2.2" evidence="7"/>
<keyword evidence="5" id="KW-0325">Glycoprotein</keyword>
<dbReference type="FunFam" id="3.40.50.1820:FF:000037">
    <property type="entry name" value="Lysosomal thioesterase PPT2 homolog"/>
    <property type="match status" value="1"/>
</dbReference>
<dbReference type="OrthoDB" id="155976at2759"/>
<comment type="catalytic activity">
    <reaction evidence="8">
        <text>S-hexadecanoyl-N-acetylcysteamine + H2O = N-acetylcysteamine + hexadecanoate + H(+)</text>
        <dbReference type="Rhea" id="RHEA:84099"/>
        <dbReference type="ChEBI" id="CHEBI:7896"/>
        <dbReference type="ChEBI" id="CHEBI:15377"/>
        <dbReference type="ChEBI" id="CHEBI:15378"/>
        <dbReference type="ChEBI" id="CHEBI:74410"/>
        <dbReference type="ChEBI" id="CHEBI:233601"/>
    </reaction>
</comment>
<feature type="signal peptide" evidence="10">
    <location>
        <begin position="1"/>
        <end position="27"/>
    </location>
</feature>
<dbReference type="Proteomes" id="UP000694845">
    <property type="component" value="Unplaced"/>
</dbReference>
<keyword evidence="3 10" id="KW-0732">Signal</keyword>
<evidence type="ECO:0000256" key="5">
    <source>
        <dbReference type="ARBA" id="ARBA00023180"/>
    </source>
</evidence>
<organism evidence="11 12">
    <name type="scientific">Acanthaster planci</name>
    <name type="common">Crown-of-thorns starfish</name>
    <dbReference type="NCBI Taxonomy" id="133434"/>
    <lineage>
        <taxon>Eukaryota</taxon>
        <taxon>Metazoa</taxon>
        <taxon>Echinodermata</taxon>
        <taxon>Eleutherozoa</taxon>
        <taxon>Asterozoa</taxon>
        <taxon>Asteroidea</taxon>
        <taxon>Valvatacea</taxon>
        <taxon>Valvatida</taxon>
        <taxon>Acanthasteridae</taxon>
        <taxon>Acanthaster</taxon>
    </lineage>
</organism>
<evidence type="ECO:0000313" key="11">
    <source>
        <dbReference type="Proteomes" id="UP000694845"/>
    </source>
</evidence>
<dbReference type="KEGG" id="aplc:110990262"/>
<evidence type="ECO:0000256" key="10">
    <source>
        <dbReference type="SAM" id="SignalP"/>
    </source>
</evidence>
<dbReference type="SUPFAM" id="SSF53474">
    <property type="entry name" value="alpha/beta-Hydrolases"/>
    <property type="match status" value="1"/>
</dbReference>
<dbReference type="GO" id="GO:0016790">
    <property type="term" value="F:thiolester hydrolase activity"/>
    <property type="evidence" value="ECO:0007669"/>
    <property type="project" value="TreeGrafter"/>
</dbReference>
<reference evidence="12" key="1">
    <citation type="submission" date="2025-08" db="UniProtKB">
        <authorList>
            <consortium name="RefSeq"/>
        </authorList>
    </citation>
    <scope>IDENTIFICATION</scope>
</reference>
<dbReference type="PANTHER" id="PTHR11247:SF27">
    <property type="entry name" value="LYSOSOMAL THIOESTERASE PPT2"/>
    <property type="match status" value="1"/>
</dbReference>
<dbReference type="GO" id="GO:0005764">
    <property type="term" value="C:lysosome"/>
    <property type="evidence" value="ECO:0007669"/>
    <property type="project" value="UniProtKB-SubCell"/>
</dbReference>